<dbReference type="Pfam" id="PF00590">
    <property type="entry name" value="TP_methylase"/>
    <property type="match status" value="1"/>
</dbReference>
<evidence type="ECO:0000313" key="9">
    <source>
        <dbReference type="Proteomes" id="UP000287969"/>
    </source>
</evidence>
<evidence type="ECO:0000256" key="1">
    <source>
        <dbReference type="ARBA" id="ARBA00022490"/>
    </source>
</evidence>
<dbReference type="Gene3D" id="3.40.1010.10">
    <property type="entry name" value="Cobalt-precorrin-4 Transmethylase, Domain 1"/>
    <property type="match status" value="1"/>
</dbReference>
<evidence type="ECO:0000256" key="3">
    <source>
        <dbReference type="ARBA" id="ARBA00022603"/>
    </source>
</evidence>
<dbReference type="GO" id="GO:0070677">
    <property type="term" value="F:rRNA (cytosine-2'-O-)-methyltransferase activity"/>
    <property type="evidence" value="ECO:0007669"/>
    <property type="project" value="UniProtKB-UniRule"/>
</dbReference>
<dbReference type="FunFam" id="3.30.950.10:FF:000002">
    <property type="entry name" value="Ribosomal RNA small subunit methyltransferase I"/>
    <property type="match status" value="1"/>
</dbReference>
<comment type="function">
    <text evidence="6">Catalyzes the 2'-O-methylation of the ribose of cytidine 1402 (C1402) in 16S rRNA.</text>
</comment>
<evidence type="ECO:0000256" key="5">
    <source>
        <dbReference type="ARBA" id="ARBA00022691"/>
    </source>
</evidence>
<evidence type="ECO:0000313" key="8">
    <source>
        <dbReference type="EMBL" id="QAT60539.1"/>
    </source>
</evidence>
<dbReference type="PANTHER" id="PTHR46111:SF1">
    <property type="entry name" value="RIBOSOMAL RNA SMALL SUBUNIT METHYLTRANSFERASE I"/>
    <property type="match status" value="1"/>
</dbReference>
<dbReference type="SUPFAM" id="SSF53790">
    <property type="entry name" value="Tetrapyrrole methylase"/>
    <property type="match status" value="1"/>
</dbReference>
<dbReference type="EMBL" id="CP035282">
    <property type="protein sequence ID" value="QAT60539.1"/>
    <property type="molecule type" value="Genomic_DNA"/>
</dbReference>
<dbReference type="GO" id="GO:0005737">
    <property type="term" value="C:cytoplasm"/>
    <property type="evidence" value="ECO:0007669"/>
    <property type="project" value="UniProtKB-SubCell"/>
</dbReference>
<evidence type="ECO:0000259" key="7">
    <source>
        <dbReference type="Pfam" id="PF00590"/>
    </source>
</evidence>
<proteinExistence type="inferred from homology"/>
<accession>A0A410Q994</accession>
<keyword evidence="2 6" id="KW-0698">rRNA processing</keyword>
<organism evidence="8 9">
    <name type="scientific">Acidilutibacter cellobiosedens</name>
    <dbReference type="NCBI Taxonomy" id="2507161"/>
    <lineage>
        <taxon>Bacteria</taxon>
        <taxon>Bacillati</taxon>
        <taxon>Bacillota</taxon>
        <taxon>Tissierellia</taxon>
        <taxon>Tissierellales</taxon>
        <taxon>Acidilutibacteraceae</taxon>
        <taxon>Acidilutibacter</taxon>
    </lineage>
</organism>
<dbReference type="PANTHER" id="PTHR46111">
    <property type="entry name" value="RIBOSOMAL RNA SMALL SUBUNIT METHYLTRANSFERASE I"/>
    <property type="match status" value="1"/>
</dbReference>
<dbReference type="InterPro" id="IPR008189">
    <property type="entry name" value="rRNA_ssu_MeTfrase_I"/>
</dbReference>
<feature type="domain" description="Tetrapyrrole methylase" evidence="7">
    <location>
        <begin position="5"/>
        <end position="203"/>
    </location>
</feature>
<dbReference type="InterPro" id="IPR000878">
    <property type="entry name" value="4pyrrol_Mease"/>
</dbReference>
<dbReference type="OrthoDB" id="9809084at2"/>
<protein>
    <recommendedName>
        <fullName evidence="6">Ribosomal RNA small subunit methyltransferase I</fullName>
        <ecNumber evidence="6">2.1.1.198</ecNumber>
    </recommendedName>
    <alternativeName>
        <fullName evidence="6">16S rRNA 2'-O-ribose C1402 methyltransferase</fullName>
    </alternativeName>
    <alternativeName>
        <fullName evidence="6">rRNA (cytidine-2'-O-)-methyltransferase RsmI</fullName>
    </alternativeName>
</protein>
<dbReference type="RefSeq" id="WP_128751872.1">
    <property type="nucleotide sequence ID" value="NZ_CP035282.1"/>
</dbReference>
<sequence>MDKGTLYICPTPIGNLEDITLRTLNILKEADLIAAEDTRHTLKLLNYYNIKKPLISYHEHNKRERGEKVIKEIIEGKRVALVSDAGMPCIQDPGEDLIKLAIEKEIQIVALPGASAFILALVLSGFPTDKFVFEGFLSSSKKDRIKDLNRIRDENRTIILYEAPHRFLDLMEDIIQVLGDRKISVSRELTKIHEETFRGKVSEGIKKFKEEGVKGELVIILEGKKEEEKNFDDLPVKEHIKQYMREGLSKKEAVKKVAKERKLPRNQIYKEGINIEDK</sequence>
<dbReference type="EC" id="2.1.1.198" evidence="6"/>
<reference evidence="9" key="1">
    <citation type="submission" date="2019-01" db="EMBL/GenBank/DDBJ databases">
        <title>Draft genomes of a novel of Sporanaerobacter strains.</title>
        <authorList>
            <person name="Ma S."/>
        </authorList>
    </citation>
    <scope>NUCLEOTIDE SEQUENCE [LARGE SCALE GENOMIC DNA]</scope>
    <source>
        <strain evidence="9">NJN-17</strain>
    </source>
</reference>
<evidence type="ECO:0000256" key="6">
    <source>
        <dbReference type="HAMAP-Rule" id="MF_01877"/>
    </source>
</evidence>
<name>A0A410Q994_9FIRM</name>
<dbReference type="CDD" id="cd11648">
    <property type="entry name" value="RsmI"/>
    <property type="match status" value="1"/>
</dbReference>
<comment type="similarity">
    <text evidence="6">Belongs to the methyltransferase superfamily. RsmI family.</text>
</comment>
<dbReference type="NCBIfam" id="TIGR00096">
    <property type="entry name" value="16S rRNA (cytidine(1402)-2'-O)-methyltransferase"/>
    <property type="match status" value="1"/>
</dbReference>
<keyword evidence="9" id="KW-1185">Reference proteome</keyword>
<keyword evidence="4 6" id="KW-0808">Transferase</keyword>
<dbReference type="InterPro" id="IPR035996">
    <property type="entry name" value="4pyrrol_Methylase_sf"/>
</dbReference>
<evidence type="ECO:0000256" key="4">
    <source>
        <dbReference type="ARBA" id="ARBA00022679"/>
    </source>
</evidence>
<dbReference type="InterPro" id="IPR014776">
    <property type="entry name" value="4pyrrole_Mease_sub2"/>
</dbReference>
<keyword evidence="5 6" id="KW-0949">S-adenosyl-L-methionine</keyword>
<dbReference type="InterPro" id="IPR014777">
    <property type="entry name" value="4pyrrole_Mease_sub1"/>
</dbReference>
<dbReference type="FunFam" id="3.40.1010.10:FF:000002">
    <property type="entry name" value="Ribosomal RNA small subunit methyltransferase I"/>
    <property type="match status" value="1"/>
</dbReference>
<comment type="catalytic activity">
    <reaction evidence="6">
        <text>cytidine(1402) in 16S rRNA + S-adenosyl-L-methionine = 2'-O-methylcytidine(1402) in 16S rRNA + S-adenosyl-L-homocysteine + H(+)</text>
        <dbReference type="Rhea" id="RHEA:42924"/>
        <dbReference type="Rhea" id="RHEA-COMP:10285"/>
        <dbReference type="Rhea" id="RHEA-COMP:10286"/>
        <dbReference type="ChEBI" id="CHEBI:15378"/>
        <dbReference type="ChEBI" id="CHEBI:57856"/>
        <dbReference type="ChEBI" id="CHEBI:59789"/>
        <dbReference type="ChEBI" id="CHEBI:74495"/>
        <dbReference type="ChEBI" id="CHEBI:82748"/>
        <dbReference type="EC" id="2.1.1.198"/>
    </reaction>
</comment>
<dbReference type="KEGG" id="spoa:EQM13_02580"/>
<dbReference type="AlphaFoldDB" id="A0A410Q994"/>
<comment type="subcellular location">
    <subcellularLocation>
        <location evidence="6">Cytoplasm</location>
    </subcellularLocation>
</comment>
<dbReference type="Gene3D" id="3.30.950.10">
    <property type="entry name" value="Methyltransferase, Cobalt-precorrin-4 Transmethylase, Domain 2"/>
    <property type="match status" value="1"/>
</dbReference>
<dbReference type="HAMAP" id="MF_01877">
    <property type="entry name" value="16SrRNA_methyltr_I"/>
    <property type="match status" value="1"/>
</dbReference>
<gene>
    <name evidence="6 8" type="primary">rsmI</name>
    <name evidence="8" type="ORF">EQM13_02580</name>
</gene>
<keyword evidence="1 6" id="KW-0963">Cytoplasm</keyword>
<keyword evidence="3 6" id="KW-0489">Methyltransferase</keyword>
<dbReference type="PIRSF" id="PIRSF005917">
    <property type="entry name" value="MTase_YraL"/>
    <property type="match status" value="1"/>
</dbReference>
<evidence type="ECO:0000256" key="2">
    <source>
        <dbReference type="ARBA" id="ARBA00022552"/>
    </source>
</evidence>
<dbReference type="Proteomes" id="UP000287969">
    <property type="component" value="Chromosome"/>
</dbReference>